<dbReference type="Proteomes" id="UP001497480">
    <property type="component" value="Unassembled WGS sequence"/>
</dbReference>
<dbReference type="InterPro" id="IPR053271">
    <property type="entry name" value="DDT_domain"/>
</dbReference>
<comment type="caution">
    <text evidence="2">The sequence shown here is derived from an EMBL/GenBank/DDBJ whole genome shotgun (WGS) entry which is preliminary data.</text>
</comment>
<accession>A0AAV1XUC6</accession>
<evidence type="ECO:0000256" key="1">
    <source>
        <dbReference type="SAM" id="MobiDB-lite"/>
    </source>
</evidence>
<gene>
    <name evidence="2" type="ORF">LLUT_LOCUS26286</name>
</gene>
<evidence type="ECO:0000313" key="3">
    <source>
        <dbReference type="Proteomes" id="UP001497480"/>
    </source>
</evidence>
<dbReference type="AlphaFoldDB" id="A0AAV1XUC6"/>
<sequence>MNETETCNKRKKLDGSTSTQQSDDSQHIDEPIKYPIDDLLVKPGLDGPVFTARPSPSRDFNVSMDCITMINWSEYLSDFLEMINIPGLCQYEATIKRGHYGLVDVNAKLEILRELVH</sequence>
<protein>
    <submittedName>
        <fullName evidence="2">Uncharacterized protein</fullName>
    </submittedName>
</protein>
<dbReference type="EMBL" id="CAXHTB010000018">
    <property type="protein sequence ID" value="CAL0325226.1"/>
    <property type="molecule type" value="Genomic_DNA"/>
</dbReference>
<organism evidence="2 3">
    <name type="scientific">Lupinus luteus</name>
    <name type="common">European yellow lupine</name>
    <dbReference type="NCBI Taxonomy" id="3873"/>
    <lineage>
        <taxon>Eukaryota</taxon>
        <taxon>Viridiplantae</taxon>
        <taxon>Streptophyta</taxon>
        <taxon>Embryophyta</taxon>
        <taxon>Tracheophyta</taxon>
        <taxon>Spermatophyta</taxon>
        <taxon>Magnoliopsida</taxon>
        <taxon>eudicotyledons</taxon>
        <taxon>Gunneridae</taxon>
        <taxon>Pentapetalae</taxon>
        <taxon>rosids</taxon>
        <taxon>fabids</taxon>
        <taxon>Fabales</taxon>
        <taxon>Fabaceae</taxon>
        <taxon>Papilionoideae</taxon>
        <taxon>50 kb inversion clade</taxon>
        <taxon>genistoids sensu lato</taxon>
        <taxon>core genistoids</taxon>
        <taxon>Genisteae</taxon>
        <taxon>Lupinus</taxon>
    </lineage>
</organism>
<evidence type="ECO:0000313" key="2">
    <source>
        <dbReference type="EMBL" id="CAL0325226.1"/>
    </source>
</evidence>
<proteinExistence type="predicted"/>
<keyword evidence="3" id="KW-1185">Reference proteome</keyword>
<reference evidence="2 3" key="1">
    <citation type="submission" date="2024-03" db="EMBL/GenBank/DDBJ databases">
        <authorList>
            <person name="Martinez-Hernandez J."/>
        </authorList>
    </citation>
    <scope>NUCLEOTIDE SEQUENCE [LARGE SCALE GENOMIC DNA]</scope>
</reference>
<dbReference type="PANTHER" id="PTHR15546:SF2">
    <property type="entry name" value="DDT DOMAIN-CONTAINING PROTEIN DDB_G0282237"/>
    <property type="match status" value="1"/>
</dbReference>
<name>A0AAV1XUC6_LUPLU</name>
<dbReference type="PANTHER" id="PTHR15546">
    <property type="entry name" value="BROMODOMAIN ADJACENT TO ZINC FINGER DOMAIN, 2A"/>
    <property type="match status" value="1"/>
</dbReference>
<feature type="region of interest" description="Disordered" evidence="1">
    <location>
        <begin position="1"/>
        <end position="29"/>
    </location>
</feature>